<evidence type="ECO:0000313" key="3">
    <source>
        <dbReference type="EMBL" id="RAI41774.1"/>
    </source>
</evidence>
<dbReference type="PANTHER" id="PTHR42678:SF34">
    <property type="entry name" value="OS04G0183300 PROTEIN"/>
    <property type="match status" value="1"/>
</dbReference>
<feature type="domain" description="Amidase" evidence="2">
    <location>
        <begin position="210"/>
        <end position="468"/>
    </location>
</feature>
<dbReference type="OrthoDB" id="9811471at2"/>
<evidence type="ECO:0000256" key="1">
    <source>
        <dbReference type="SAM" id="MobiDB-lite"/>
    </source>
</evidence>
<dbReference type="PANTHER" id="PTHR42678">
    <property type="entry name" value="AMIDASE"/>
    <property type="match status" value="1"/>
</dbReference>
<evidence type="ECO:0000259" key="2">
    <source>
        <dbReference type="Pfam" id="PF01425"/>
    </source>
</evidence>
<proteinExistence type="predicted"/>
<dbReference type="EMBL" id="NPEU01000010">
    <property type="protein sequence ID" value="RAI41774.1"/>
    <property type="molecule type" value="Genomic_DNA"/>
</dbReference>
<dbReference type="Pfam" id="PF01425">
    <property type="entry name" value="Amidase"/>
    <property type="match status" value="1"/>
</dbReference>
<dbReference type="AlphaFoldDB" id="A0A327KUX1"/>
<dbReference type="SUPFAM" id="SSF75304">
    <property type="entry name" value="Amidase signature (AS) enzymes"/>
    <property type="match status" value="2"/>
</dbReference>
<comment type="caution">
    <text evidence="3">The sequence shown here is derived from an EMBL/GenBank/DDBJ whole genome shotgun (WGS) entry which is preliminary data.</text>
</comment>
<organism evidence="3 4">
    <name type="scientific">Rhodoplanes elegans</name>
    <dbReference type="NCBI Taxonomy" id="29408"/>
    <lineage>
        <taxon>Bacteria</taxon>
        <taxon>Pseudomonadati</taxon>
        <taxon>Pseudomonadota</taxon>
        <taxon>Alphaproteobacteria</taxon>
        <taxon>Hyphomicrobiales</taxon>
        <taxon>Nitrobacteraceae</taxon>
        <taxon>Rhodoplanes</taxon>
    </lineage>
</organism>
<dbReference type="Proteomes" id="UP000248863">
    <property type="component" value="Unassembled WGS sequence"/>
</dbReference>
<protein>
    <recommendedName>
        <fullName evidence="2">Amidase domain-containing protein</fullName>
    </recommendedName>
</protein>
<reference evidence="3 4" key="1">
    <citation type="submission" date="2017-07" db="EMBL/GenBank/DDBJ databases">
        <title>Draft Genome Sequences of Select Purple Nonsulfur Bacteria.</title>
        <authorList>
            <person name="Lasarre B."/>
            <person name="Mckinlay J.B."/>
        </authorList>
    </citation>
    <scope>NUCLEOTIDE SEQUENCE [LARGE SCALE GENOMIC DNA]</scope>
    <source>
        <strain evidence="3 4">DSM 11907</strain>
    </source>
</reference>
<gene>
    <name evidence="3" type="ORF">CH338_02155</name>
</gene>
<evidence type="ECO:0000313" key="4">
    <source>
        <dbReference type="Proteomes" id="UP000248863"/>
    </source>
</evidence>
<dbReference type="Gene3D" id="3.90.1300.10">
    <property type="entry name" value="Amidase signature (AS) domain"/>
    <property type="match status" value="3"/>
</dbReference>
<accession>A0A327KUX1</accession>
<dbReference type="InterPro" id="IPR036928">
    <property type="entry name" value="AS_sf"/>
</dbReference>
<sequence length="819" mass="88391">MTVAGPSRPRSNRPRPPVRGHPPPTHRTDHPIPSRPREGAVMPGQAAPSPFQLEEATIDEMHAAIRAGEITCVEIVQHYIDRVRAFNGPASLLVTADGAPVPPAAGTLRGGAPLAFPTETVKVADLLPDLDRYQGAPLDLGRMEPTASDPSVQQQYGMVVGKPNAGQVNALSTINIRGERSVTFRGDFDRHPDDGPLPPDAPPGAEIFRRYPDALEQAAALDAKYGRDPDLAALPLYGVVFSFKDPFDTKDMRSTGGGDARYDVDVPARDHVLVAQLRKKGAIIFAKAVCTEYNGRGGDPGGRHTPERVIASTLGYQRSSWGGTPANPYDTRRSASLGSSSGSALSVSTNLVMASLGEETRASCRGPSNHNAVALILPHKAMLGFDGGAIGADIYCDRSGIHARTLADCAKILDALKDAEAGYYDPRDVYTTVPRSSVLASGYAVHTKGRGAPGELKGLRLGVIRESMRVPEGSLAEVPIVTAAAREIKDVIGGRLGATLVESREPSWTPDPDIETMTVDFTTALARLVPVFMPDLLFRLGRDGRPLFKEFADAIVPTEFSPGKVFGAGTMTPIDWCVALAEGRIAPPKNFDIATIQQQELAPTFRFHISQYLTRRAADWAAQGVTETLADWPALNARSKFWGDDQRAAFRNWEEIADPRNALGGRQGVNERIMLRELLRRVDMMVILENRLDALVRLHTPWPPGLIGHPHQHDILHNLAPESLYGPNAGLTEVLVPAGYVTTAYDSVFALSADGTRYVSAPTRTPTTIPAPGLPFSLVFRAEPGREDVILKIASAYEAASRRRIPPPAFGPIPRRQRG</sequence>
<name>A0A327KUX1_9BRAD</name>
<keyword evidence="4" id="KW-1185">Reference proteome</keyword>
<feature type="region of interest" description="Disordered" evidence="1">
    <location>
        <begin position="1"/>
        <end position="47"/>
    </location>
</feature>
<feature type="compositionally biased region" description="Basic and acidic residues" evidence="1">
    <location>
        <begin position="26"/>
        <end position="38"/>
    </location>
</feature>
<dbReference type="InterPro" id="IPR023631">
    <property type="entry name" value="Amidase_dom"/>
</dbReference>